<name>E8ZIP4_MYCHL</name>
<proteinExistence type="predicted"/>
<dbReference type="Proteomes" id="UP000008637">
    <property type="component" value="Chromosome"/>
</dbReference>
<accession>E8ZIP4</accession>
<dbReference type="AlphaFoldDB" id="E8ZIP4"/>
<evidence type="ECO:0000313" key="1">
    <source>
        <dbReference type="EMBL" id="CBY93015.1"/>
    </source>
</evidence>
<evidence type="ECO:0000313" key="2">
    <source>
        <dbReference type="Proteomes" id="UP000008637"/>
    </source>
</evidence>
<dbReference type="KEGG" id="mha:HF1_10070"/>
<dbReference type="HOGENOM" id="CLU_098620_3_0_14"/>
<keyword evidence="2" id="KW-1185">Reference proteome</keyword>
<protein>
    <submittedName>
        <fullName evidence="1">Uncharacterized protein</fullName>
    </submittedName>
</protein>
<sequence>MNALKLGAISAASAGGVAGTAALAHHIHSSSAKEESKKVKSVSDRLREENFVLISTESDWKTMLTKYNDDKVKDGDRFVTGKSDVSLVDLQASCNSALSEDISTSSNYSKSRRWCTVVKTLASHLSANGLTLLNVKVDQEGDKESWEKLKTDYVAKGGNSMTLTLNGDDSWKTLKSKCKEISEKETVEADFDTLFNNLKSWCTKQEADKLPRQ</sequence>
<dbReference type="EMBL" id="FR773153">
    <property type="protein sequence ID" value="CBY93015.1"/>
    <property type="molecule type" value="Genomic_DNA"/>
</dbReference>
<dbReference type="OrthoDB" id="9831121at2"/>
<gene>
    <name evidence="1" type="ORF">HF1_10070</name>
</gene>
<reference evidence="1 2" key="1">
    <citation type="journal article" date="2011" name="J. Bacteriol.">
        <title>Complete genome sequence of Mycoplasma haemofelis, a hemotropic mycoplasma.</title>
        <authorList>
            <person name="Barker E.N."/>
            <person name="Helps C.R."/>
            <person name="Peters I.R."/>
            <person name="Darby A.C."/>
            <person name="Radford A.D."/>
            <person name="Tasker S."/>
        </authorList>
    </citation>
    <scope>NUCLEOTIDE SEQUENCE [LARGE SCALE GENOMIC DNA]</scope>
    <source>
        <strain evidence="1 2">Langford 1</strain>
    </source>
</reference>
<organism evidence="1 2">
    <name type="scientific">Mycoplasma haemofelis (strain Langford 1)</name>
    <name type="common">Haemobartonella felis</name>
    <dbReference type="NCBI Taxonomy" id="941640"/>
    <lineage>
        <taxon>Bacteria</taxon>
        <taxon>Bacillati</taxon>
        <taxon>Mycoplasmatota</taxon>
        <taxon>Mollicutes</taxon>
        <taxon>Mycoplasmataceae</taxon>
        <taxon>Mycoplasma</taxon>
    </lineage>
</organism>